<evidence type="ECO:0000313" key="2">
    <source>
        <dbReference type="Proteomes" id="UP000013827"/>
    </source>
</evidence>
<dbReference type="PaxDb" id="2903-EOD11178"/>
<keyword evidence="2" id="KW-1185">Reference proteome</keyword>
<dbReference type="RefSeq" id="XP_005763607.1">
    <property type="nucleotide sequence ID" value="XM_005763550.1"/>
</dbReference>
<evidence type="ECO:0000313" key="1">
    <source>
        <dbReference type="EnsemblProtists" id="EOD11178"/>
    </source>
</evidence>
<sequence length="271" mass="26867">MFEQAKLTHAMQLRTILTKLMLRGILAPESATYIASVPPATPIPPEVVRSLVAAPGANLPAAPPGRRRPMDPLVRVRTQCILGATLPATAAAAAAQFGSTSRSPAAVVPPSVVASLGLGSSSLSAAGLGGQAPVAPRPQSVENLQAQLDALESGLAPLHGGVAAPDGAANVGSHSIDLQSLFSSAGLFTAGLPWGDEALQFFADNAPRELRQPPYPVDAHNAASAAAATVTCAPLASVPASSLASAAAGLPTSLMQAGGAPATAAPVVRAG</sequence>
<organism evidence="1 2">
    <name type="scientific">Emiliania huxleyi (strain CCMP1516)</name>
    <dbReference type="NCBI Taxonomy" id="280463"/>
    <lineage>
        <taxon>Eukaryota</taxon>
        <taxon>Haptista</taxon>
        <taxon>Haptophyta</taxon>
        <taxon>Prymnesiophyceae</taxon>
        <taxon>Isochrysidales</taxon>
        <taxon>Noelaerhabdaceae</taxon>
        <taxon>Emiliania</taxon>
    </lineage>
</organism>
<proteinExistence type="predicted"/>
<dbReference type="Proteomes" id="UP000013827">
    <property type="component" value="Unassembled WGS sequence"/>
</dbReference>
<dbReference type="HOGENOM" id="CLU_1028324_0_0_1"/>
<name>A0A0D3IIU3_EMIH1</name>
<protein>
    <submittedName>
        <fullName evidence="1">Uncharacterized protein</fullName>
    </submittedName>
</protein>
<dbReference type="GeneID" id="17257303"/>
<accession>A0A0D3IIU3</accession>
<reference evidence="2" key="1">
    <citation type="journal article" date="2013" name="Nature">
        <title>Pan genome of the phytoplankton Emiliania underpins its global distribution.</title>
        <authorList>
            <person name="Read B.A."/>
            <person name="Kegel J."/>
            <person name="Klute M.J."/>
            <person name="Kuo A."/>
            <person name="Lefebvre S.C."/>
            <person name="Maumus F."/>
            <person name="Mayer C."/>
            <person name="Miller J."/>
            <person name="Monier A."/>
            <person name="Salamov A."/>
            <person name="Young J."/>
            <person name="Aguilar M."/>
            <person name="Claverie J.M."/>
            <person name="Frickenhaus S."/>
            <person name="Gonzalez K."/>
            <person name="Herman E.K."/>
            <person name="Lin Y.C."/>
            <person name="Napier J."/>
            <person name="Ogata H."/>
            <person name="Sarno A.F."/>
            <person name="Shmutz J."/>
            <person name="Schroeder D."/>
            <person name="de Vargas C."/>
            <person name="Verret F."/>
            <person name="von Dassow P."/>
            <person name="Valentin K."/>
            <person name="Van de Peer Y."/>
            <person name="Wheeler G."/>
            <person name="Dacks J.B."/>
            <person name="Delwiche C.F."/>
            <person name="Dyhrman S.T."/>
            <person name="Glockner G."/>
            <person name="John U."/>
            <person name="Richards T."/>
            <person name="Worden A.Z."/>
            <person name="Zhang X."/>
            <person name="Grigoriev I.V."/>
            <person name="Allen A.E."/>
            <person name="Bidle K."/>
            <person name="Borodovsky M."/>
            <person name="Bowler C."/>
            <person name="Brownlee C."/>
            <person name="Cock J.M."/>
            <person name="Elias M."/>
            <person name="Gladyshev V.N."/>
            <person name="Groth M."/>
            <person name="Guda C."/>
            <person name="Hadaegh A."/>
            <person name="Iglesias-Rodriguez M.D."/>
            <person name="Jenkins J."/>
            <person name="Jones B.M."/>
            <person name="Lawson T."/>
            <person name="Leese F."/>
            <person name="Lindquist E."/>
            <person name="Lobanov A."/>
            <person name="Lomsadze A."/>
            <person name="Malik S.B."/>
            <person name="Marsh M.E."/>
            <person name="Mackinder L."/>
            <person name="Mock T."/>
            <person name="Mueller-Roeber B."/>
            <person name="Pagarete A."/>
            <person name="Parker M."/>
            <person name="Probert I."/>
            <person name="Quesneville H."/>
            <person name="Raines C."/>
            <person name="Rensing S.A."/>
            <person name="Riano-Pachon D.M."/>
            <person name="Richier S."/>
            <person name="Rokitta S."/>
            <person name="Shiraiwa Y."/>
            <person name="Soanes D.M."/>
            <person name="van der Giezen M."/>
            <person name="Wahlund T.M."/>
            <person name="Williams B."/>
            <person name="Wilson W."/>
            <person name="Wolfe G."/>
            <person name="Wurch L.L."/>
        </authorList>
    </citation>
    <scope>NUCLEOTIDE SEQUENCE</scope>
</reference>
<dbReference type="KEGG" id="ehx:EMIHUDRAFT_452527"/>
<reference evidence="1" key="2">
    <citation type="submission" date="2024-10" db="UniProtKB">
        <authorList>
            <consortium name="EnsemblProtists"/>
        </authorList>
    </citation>
    <scope>IDENTIFICATION</scope>
</reference>
<dbReference type="EnsemblProtists" id="EOD11178">
    <property type="protein sequence ID" value="EOD11178"/>
    <property type="gene ID" value="EMIHUDRAFT_452527"/>
</dbReference>
<dbReference type="AlphaFoldDB" id="A0A0D3IIU3"/>